<dbReference type="EMBL" id="JAUFPN010000153">
    <property type="protein sequence ID" value="MDN3565749.1"/>
    <property type="molecule type" value="Genomic_DNA"/>
</dbReference>
<name>A0ABT8A7G2_9PROT</name>
<dbReference type="GO" id="GO:0004035">
    <property type="term" value="F:alkaline phosphatase activity"/>
    <property type="evidence" value="ECO:0007669"/>
    <property type="project" value="UniProtKB-EC"/>
</dbReference>
<dbReference type="InterPro" id="IPR017850">
    <property type="entry name" value="Alkaline_phosphatase_core_sf"/>
</dbReference>
<gene>
    <name evidence="3" type="ORF">QWZ14_15375</name>
</gene>
<dbReference type="InterPro" id="IPR001952">
    <property type="entry name" value="Alkaline_phosphatase"/>
</dbReference>
<keyword evidence="4" id="KW-1185">Reference proteome</keyword>
<dbReference type="Proteomes" id="UP001529369">
    <property type="component" value="Unassembled WGS sequence"/>
</dbReference>
<accession>A0ABT8A7G2</accession>
<organism evidence="3 4">
    <name type="scientific">Paeniroseomonas aquatica</name>
    <dbReference type="NCBI Taxonomy" id="373043"/>
    <lineage>
        <taxon>Bacteria</taxon>
        <taxon>Pseudomonadati</taxon>
        <taxon>Pseudomonadota</taxon>
        <taxon>Alphaproteobacteria</taxon>
        <taxon>Acetobacterales</taxon>
        <taxon>Acetobacteraceae</taxon>
        <taxon>Paeniroseomonas</taxon>
    </lineage>
</organism>
<evidence type="ECO:0000256" key="2">
    <source>
        <dbReference type="RuleBase" id="RU003946"/>
    </source>
</evidence>
<comment type="similarity">
    <text evidence="2">Belongs to the alkaline phosphatase family.</text>
</comment>
<dbReference type="RefSeq" id="WP_290317613.1">
    <property type="nucleotide sequence ID" value="NZ_JAUFPN010000153.1"/>
</dbReference>
<dbReference type="EC" id="3.1.3.1" evidence="3"/>
<dbReference type="PANTHER" id="PTHR11596:SF5">
    <property type="entry name" value="ALKALINE PHOSPHATASE"/>
    <property type="match status" value="1"/>
</dbReference>
<protein>
    <submittedName>
        <fullName evidence="3">Alkaline phosphatase</fullName>
        <ecNumber evidence="3">3.1.3.1</ecNumber>
    </submittedName>
</protein>
<dbReference type="PANTHER" id="PTHR11596">
    <property type="entry name" value="ALKALINE PHOSPHATASE"/>
    <property type="match status" value="1"/>
</dbReference>
<sequence length="153" mass="15553">MPGTTSAGFERGFAGYEWNRATAPDSANTMSAKMTGEKSYNNAINVDGNGTALLSLAEVVHQGGKATGVVSTVQISDATPAAGGGAHNVSRASHGEIATEVFHSGVLDVIAGTGNPDVNDNGQPATAANYDWIGQDLWNSLKAGTYKSPDGLG</sequence>
<dbReference type="Gene3D" id="3.40.720.10">
    <property type="entry name" value="Alkaline Phosphatase, subunit A"/>
    <property type="match status" value="1"/>
</dbReference>
<dbReference type="SUPFAM" id="SSF53649">
    <property type="entry name" value="Alkaline phosphatase-like"/>
    <property type="match status" value="1"/>
</dbReference>
<evidence type="ECO:0000256" key="1">
    <source>
        <dbReference type="ARBA" id="ARBA00022553"/>
    </source>
</evidence>
<dbReference type="Pfam" id="PF00245">
    <property type="entry name" value="Alk_phosphatase"/>
    <property type="match status" value="1"/>
</dbReference>
<reference evidence="4" key="1">
    <citation type="journal article" date="2019" name="Int. J. Syst. Evol. Microbiol.">
        <title>The Global Catalogue of Microorganisms (GCM) 10K type strain sequencing project: providing services to taxonomists for standard genome sequencing and annotation.</title>
        <authorList>
            <consortium name="The Broad Institute Genomics Platform"/>
            <consortium name="The Broad Institute Genome Sequencing Center for Infectious Disease"/>
            <person name="Wu L."/>
            <person name="Ma J."/>
        </authorList>
    </citation>
    <scope>NUCLEOTIDE SEQUENCE [LARGE SCALE GENOMIC DNA]</scope>
    <source>
        <strain evidence="4">CECT 7131</strain>
    </source>
</reference>
<proteinExistence type="inferred from homology"/>
<keyword evidence="1" id="KW-0597">Phosphoprotein</keyword>
<comment type="caution">
    <text evidence="3">The sequence shown here is derived from an EMBL/GenBank/DDBJ whole genome shotgun (WGS) entry which is preliminary data.</text>
</comment>
<evidence type="ECO:0000313" key="4">
    <source>
        <dbReference type="Proteomes" id="UP001529369"/>
    </source>
</evidence>
<keyword evidence="3" id="KW-0378">Hydrolase</keyword>
<evidence type="ECO:0000313" key="3">
    <source>
        <dbReference type="EMBL" id="MDN3565749.1"/>
    </source>
</evidence>
<dbReference type="PRINTS" id="PR00113">
    <property type="entry name" value="ALKPHPHTASE"/>
</dbReference>